<dbReference type="Pfam" id="PF22536">
    <property type="entry name" value="WHD_POLR3C"/>
    <property type="match status" value="1"/>
</dbReference>
<evidence type="ECO:0000259" key="8">
    <source>
        <dbReference type="Pfam" id="PF08221"/>
    </source>
</evidence>
<dbReference type="GO" id="GO:0005666">
    <property type="term" value="C:RNA polymerase III complex"/>
    <property type="evidence" value="ECO:0007669"/>
    <property type="project" value="UniProtKB-UniRule"/>
</dbReference>
<dbReference type="SUPFAM" id="SSF55194">
    <property type="entry name" value="Ribosome recycling factor, RRF"/>
    <property type="match status" value="1"/>
</dbReference>
<feature type="domain" description="RNA polymerase III Rpc82 C -terminal" evidence="7">
    <location>
        <begin position="171"/>
        <end position="296"/>
    </location>
</feature>
<evidence type="ECO:0000256" key="6">
    <source>
        <dbReference type="RuleBase" id="RU367076"/>
    </source>
</evidence>
<dbReference type="GO" id="GO:0003697">
    <property type="term" value="F:single-stranded DNA binding"/>
    <property type="evidence" value="ECO:0007669"/>
    <property type="project" value="UniProtKB-UniRule"/>
</dbReference>
<comment type="subunit">
    <text evidence="6">Component of the RNA polymerase III (Pol III) complex consisting of 17 subunits.</text>
</comment>
<keyword evidence="4 6" id="KW-0804">Transcription</keyword>
<dbReference type="PANTHER" id="PTHR12949">
    <property type="entry name" value="RNA POLYMERASE III DNA DIRECTED -RELATED"/>
    <property type="match status" value="1"/>
</dbReference>
<dbReference type="Gene3D" id="6.10.140.1450">
    <property type="match status" value="1"/>
</dbReference>
<dbReference type="Pfam" id="PF20912">
    <property type="entry name" value="RPC3_helical"/>
    <property type="match status" value="1"/>
</dbReference>
<proteinExistence type="inferred from homology"/>
<reference evidence="10" key="1">
    <citation type="submission" date="2020-08" db="EMBL/GenBank/DDBJ databases">
        <title>Genome sequencing and assembly of the red palm weevil Rhynchophorus ferrugineus.</title>
        <authorList>
            <person name="Dias G.B."/>
            <person name="Bergman C.M."/>
            <person name="Manee M."/>
        </authorList>
    </citation>
    <scope>NUCLEOTIDE SEQUENCE</scope>
    <source>
        <strain evidence="10">AA-2017</strain>
        <tissue evidence="10">Whole larva</tissue>
    </source>
</reference>
<dbReference type="Proteomes" id="UP000625711">
    <property type="component" value="Unassembled WGS sequence"/>
</dbReference>
<gene>
    <name evidence="10" type="ORF">GWI33_005269</name>
</gene>
<protein>
    <recommendedName>
        <fullName evidence="6">DNA-directed RNA polymerase III subunit RPC3</fullName>
        <shortName evidence="6">RNA polymerase III subunit C3</shortName>
    </recommendedName>
</protein>
<evidence type="ECO:0000313" key="10">
    <source>
        <dbReference type="EMBL" id="KAF7281002.1"/>
    </source>
</evidence>
<dbReference type="PANTHER" id="PTHR12949:SF0">
    <property type="entry name" value="DNA-DIRECTED RNA POLYMERASE III SUBUNIT RPC3"/>
    <property type="match status" value="1"/>
</dbReference>
<dbReference type="InterPro" id="IPR055207">
    <property type="entry name" value="POLR3C_WHD"/>
</dbReference>
<keyword evidence="5 6" id="KW-0539">Nucleus</keyword>
<feature type="domain" description="DNA-directed RNA polymerase III subunit RPC3 winged-helix" evidence="9">
    <location>
        <begin position="303"/>
        <end position="380"/>
    </location>
</feature>
<feature type="domain" description="RNA polymerase III subunit RPC82-related helix-turn-helix" evidence="8">
    <location>
        <begin position="8"/>
        <end position="66"/>
    </location>
</feature>
<dbReference type="FunFam" id="1.10.10.10:FF:000199">
    <property type="entry name" value="DNA-directed RNA polymerase III subunit RPC3"/>
    <property type="match status" value="1"/>
</dbReference>
<keyword evidence="11" id="KW-1185">Reference proteome</keyword>
<organism evidence="10 11">
    <name type="scientific">Rhynchophorus ferrugineus</name>
    <name type="common">Red palm weevil</name>
    <name type="synonym">Curculio ferrugineus</name>
    <dbReference type="NCBI Taxonomy" id="354439"/>
    <lineage>
        <taxon>Eukaryota</taxon>
        <taxon>Metazoa</taxon>
        <taxon>Ecdysozoa</taxon>
        <taxon>Arthropoda</taxon>
        <taxon>Hexapoda</taxon>
        <taxon>Insecta</taxon>
        <taxon>Pterygota</taxon>
        <taxon>Neoptera</taxon>
        <taxon>Endopterygota</taxon>
        <taxon>Coleoptera</taxon>
        <taxon>Polyphaga</taxon>
        <taxon>Cucujiformia</taxon>
        <taxon>Curculionidae</taxon>
        <taxon>Dryophthorinae</taxon>
        <taxon>Rhynchophorus</taxon>
    </lineage>
</organism>
<dbReference type="EMBL" id="JAACXV010000264">
    <property type="protein sequence ID" value="KAF7281002.1"/>
    <property type="molecule type" value="Genomic_DNA"/>
</dbReference>
<comment type="function">
    <text evidence="6">DNA-dependent RNA polymerase catalyzes the transcription of DNA into RNA using the four ribonucleoside triphosphates as substrates. Specific core component of RNA polymerase III which synthesizes small RNAs, such as 5S rRNA and tRNAs.</text>
</comment>
<evidence type="ECO:0000256" key="4">
    <source>
        <dbReference type="ARBA" id="ARBA00023163"/>
    </source>
</evidence>
<accession>A0A834IKT4</accession>
<evidence type="ECO:0000256" key="2">
    <source>
        <dbReference type="ARBA" id="ARBA00007206"/>
    </source>
</evidence>
<dbReference type="InterPro" id="IPR039748">
    <property type="entry name" value="RPC3"/>
</dbReference>
<evidence type="ECO:0000256" key="1">
    <source>
        <dbReference type="ARBA" id="ARBA00004123"/>
    </source>
</evidence>
<evidence type="ECO:0000313" key="11">
    <source>
        <dbReference type="Proteomes" id="UP000625711"/>
    </source>
</evidence>
<evidence type="ECO:0000259" key="9">
    <source>
        <dbReference type="Pfam" id="PF22536"/>
    </source>
</evidence>
<dbReference type="InterPro" id="IPR036388">
    <property type="entry name" value="WH-like_DNA-bd_sf"/>
</dbReference>
<evidence type="ECO:0000256" key="3">
    <source>
        <dbReference type="ARBA" id="ARBA00022478"/>
    </source>
</evidence>
<dbReference type="Pfam" id="PF05645">
    <property type="entry name" value="RNA_pol_Rpc82"/>
    <property type="match status" value="1"/>
</dbReference>
<name>A0A834IKT4_RHYFE</name>
<comment type="subcellular location">
    <subcellularLocation>
        <location evidence="1 6">Nucleus</location>
    </subcellularLocation>
</comment>
<comment type="caution">
    <text evidence="10">The sequence shown here is derived from an EMBL/GenBank/DDBJ whole genome shotgun (WGS) entry which is preliminary data.</text>
</comment>
<evidence type="ECO:0000256" key="5">
    <source>
        <dbReference type="ARBA" id="ARBA00023242"/>
    </source>
</evidence>
<dbReference type="InterPro" id="IPR036191">
    <property type="entry name" value="RRF_sf"/>
</dbReference>
<keyword evidence="3 6" id="KW-0240">DNA-directed RNA polymerase</keyword>
<evidence type="ECO:0000259" key="7">
    <source>
        <dbReference type="Pfam" id="PF05645"/>
    </source>
</evidence>
<dbReference type="GO" id="GO:0006351">
    <property type="term" value="P:DNA-templated transcription"/>
    <property type="evidence" value="ECO:0007669"/>
    <property type="project" value="InterPro"/>
</dbReference>
<sequence length="484" mass="56571">MSITYGKVVSLIISERFGPVVEKVANFLFKCQNSPLLFIKKGTDLPISKIRESLCVLIKYRLVRFKANKNENLANYTLDSDNVLLMLRYPKYLNHAKKSFGDESEMIIEEVLQRGYWTASELILKVYERLSTKYLTRLPYPKQDKAVPILTVDESEQNHLPNIDIKVLVMHQKGGKTDLPDKKVYWVVNFDRFHQDMRDHVICTAFSKKFDDNAGDIIRIFLRQMYIRTDPWTDISNPIPALEVKDILKKQAPSSHSLAFFDQYMSIIEQDNSKLLRKAGEASGGSYQIYLKDAFTQFVWELIEQIVLEKYDSKAARIFRLVKLKPYIEPDQLQQLAMIPAKDAKMLSYQLYEDNYLHIQELRKASTNSGPTKNFTLFHIKLNSVVRMLLETCYKTLLNTMIRRNNEKLLNKRIIDKKHRIDTILMAMRDQNATEEQMADIEEMITLSEKEILEKVNKVMKNLGTVELEVDDTIFMLQMFLVYQ</sequence>
<dbReference type="InterPro" id="IPR013197">
    <property type="entry name" value="RNA_pol_III_RPC82-rel_HTH"/>
</dbReference>
<comment type="similarity">
    <text evidence="2 6">Belongs to the eukaryotic RPC3/POLR3C RNA polymerase subunit family.</text>
</comment>
<dbReference type="Gene3D" id="1.10.10.10">
    <property type="entry name" value="Winged helix-like DNA-binding domain superfamily/Winged helix DNA-binding domain"/>
    <property type="match status" value="4"/>
</dbReference>
<dbReference type="AlphaFoldDB" id="A0A834IKT4"/>
<dbReference type="Pfam" id="PF08221">
    <property type="entry name" value="HTH_9"/>
    <property type="match status" value="1"/>
</dbReference>
<dbReference type="InterPro" id="IPR008806">
    <property type="entry name" value="RNA_pol_III_Rpc82_C"/>
</dbReference>
<dbReference type="OrthoDB" id="272392at2759"/>